<feature type="coiled-coil region" evidence="4">
    <location>
        <begin position="1292"/>
        <end position="1498"/>
    </location>
</feature>
<evidence type="ECO:0000256" key="4">
    <source>
        <dbReference type="SAM" id="Coils"/>
    </source>
</evidence>
<feature type="coiled-coil region" evidence="4">
    <location>
        <begin position="76"/>
        <end position="254"/>
    </location>
</feature>
<feature type="coiled-coil region" evidence="4">
    <location>
        <begin position="767"/>
        <end position="850"/>
    </location>
</feature>
<feature type="region of interest" description="Disordered" evidence="5">
    <location>
        <begin position="1804"/>
        <end position="1955"/>
    </location>
</feature>
<dbReference type="GeneID" id="38779966"/>
<dbReference type="InterPro" id="IPR057577">
    <property type="entry name" value="Nucleoprot-TPR/MLP1_dom"/>
</dbReference>
<evidence type="ECO:0000256" key="3">
    <source>
        <dbReference type="ARBA" id="ARBA00023242"/>
    </source>
</evidence>
<dbReference type="InterPro" id="IPR057974">
    <property type="entry name" value="NUA/TPR/MLP1-2-like_dom"/>
</dbReference>
<feature type="coiled-coil region" evidence="4">
    <location>
        <begin position="365"/>
        <end position="406"/>
    </location>
</feature>
<feature type="compositionally biased region" description="Low complexity" evidence="5">
    <location>
        <begin position="1821"/>
        <end position="1841"/>
    </location>
</feature>
<feature type="compositionally biased region" description="Basic and acidic residues" evidence="5">
    <location>
        <begin position="1123"/>
        <end position="1145"/>
    </location>
</feature>
<feature type="coiled-coil region" evidence="4">
    <location>
        <begin position="1530"/>
        <end position="1557"/>
    </location>
</feature>
<proteinExistence type="predicted"/>
<dbReference type="InParanoid" id="A0A401GLN7"/>
<evidence type="ECO:0000259" key="8">
    <source>
        <dbReference type="Pfam" id="PF25785"/>
    </source>
</evidence>
<dbReference type="Pfam" id="PF25481">
    <property type="entry name" value="Nucleoprot-TPR"/>
    <property type="match status" value="1"/>
</dbReference>
<evidence type="ECO:0000259" key="6">
    <source>
        <dbReference type="Pfam" id="PF07926"/>
    </source>
</evidence>
<evidence type="ECO:0000259" key="7">
    <source>
        <dbReference type="Pfam" id="PF25481"/>
    </source>
</evidence>
<dbReference type="Pfam" id="PF07926">
    <property type="entry name" value="TPR_MLP1_2"/>
    <property type="match status" value="1"/>
</dbReference>
<dbReference type="GO" id="GO:0005643">
    <property type="term" value="C:nuclear pore"/>
    <property type="evidence" value="ECO:0007669"/>
    <property type="project" value="TreeGrafter"/>
</dbReference>
<reference evidence="9 10" key="1">
    <citation type="journal article" date="2018" name="Sci. Rep.">
        <title>Genome sequence of the cauliflower mushroom Sparassis crispa (Hanabiratake) and its association with beneficial usage.</title>
        <authorList>
            <person name="Kiyama R."/>
            <person name="Furutani Y."/>
            <person name="Kawaguchi K."/>
            <person name="Nakanishi T."/>
        </authorList>
    </citation>
    <scope>NUCLEOTIDE SEQUENCE [LARGE SCALE GENOMIC DNA]</scope>
</reference>
<feature type="compositionally biased region" description="Basic and acidic residues" evidence="5">
    <location>
        <begin position="1932"/>
        <end position="1955"/>
    </location>
</feature>
<feature type="domain" description="Nucleoprotein TPR/MPL1" evidence="7">
    <location>
        <begin position="225"/>
        <end position="299"/>
    </location>
</feature>
<dbReference type="GO" id="GO:0017056">
    <property type="term" value="F:structural constituent of nuclear pore"/>
    <property type="evidence" value="ECO:0007669"/>
    <property type="project" value="TreeGrafter"/>
</dbReference>
<evidence type="ECO:0000313" key="9">
    <source>
        <dbReference type="EMBL" id="GBE83049.1"/>
    </source>
</evidence>
<keyword evidence="3" id="KW-0539">Nucleus</keyword>
<evidence type="ECO:0000256" key="1">
    <source>
        <dbReference type="ARBA" id="ARBA00004123"/>
    </source>
</evidence>
<comment type="caution">
    <text evidence="9">The sequence shown here is derived from an EMBL/GenBank/DDBJ whole genome shotgun (WGS) entry which is preliminary data.</text>
</comment>
<feature type="region of interest" description="Disordered" evidence="5">
    <location>
        <begin position="1"/>
        <end position="38"/>
    </location>
</feature>
<dbReference type="Pfam" id="PF25785">
    <property type="entry name" value="TPR"/>
    <property type="match status" value="1"/>
</dbReference>
<feature type="coiled-coil region" evidence="4">
    <location>
        <begin position="614"/>
        <end position="674"/>
    </location>
</feature>
<dbReference type="OrthoDB" id="343070at2759"/>
<dbReference type="STRING" id="139825.A0A401GLN7"/>
<sequence>MMKTRRKSKAAAAAAAAAASTRENSPAPAEATTSQPTSITVVIPDDLDTDVLANLLPDISLTSPSPDSIVALYRWIVTQLSENQSVQRELEETRAEFERKEIELDQALQDRESTTAELEATLEGVQKELAQVKQEKEELATSKVTLQTQISAISTTQTASSTEVETLKHRVEDVEREKRDLVGVVSRLEDGSAQREEEIRTLRGNLKQARQEHQALESQVRELRSSETSTKFMLDSATQQLALAKEEAARMSQDLVTKSDEFTKYRRAKHAEISQLQAAHDALAQTHAATESTLKALQSAQMSQSHQLTQALERVQDLTGQLAEQEATYSSEAAGLRRLVEMMEAREVQAKAIVDGIEKEWADVGDRAEQREAALRDEIENQKQRAEDAEKRMEELQGVLDKMDRGEFPIPTVFGVSAPSTPARGPSTLSANGTSDLLVQGMMGLSPTVAMASRSQKGGKTFTEVYSEFVKLQEEYARKSAECDHMDRTMSAVLAQIEERAPILTQQRAEYERLQSEASQLAAQLSQTLSERDVYAASAEENGQKFDSSTRENKLLSVQLGDLGRQVRALTKELGRTQDPSIPPDHELDQDDSLQPVHDVHTVITNNLVLFRSIPELQEQNQRLLKIVRELSAKMESEEKEYRTALDQEGADAVVESYEAIKRLTEQLDAHKKNSDLTIQAYMKERDTLRSMLERERASGRPAHGVNGEDLSSPTESSVSQSELERLLAETQSQFEAYRTEMGDDSTRLREEADTARKEASLQGTSLAKANAKIEYLNERHRMLQEQTTVQSRELDNLTKRNQQLYDQYTRIDIECNRVSEDLLTTNAAVEQLRNERANLLAEKKIWESVKGRLADDNKALAMERSHLSDLVANVQKMHNDLERSGENDRRRLENQIKMLENQTQDLRTHLQQERGSVRHLTLQKDIELKEMQTRIDKMTDDFAKTRESLVSAETSRKHLEERVEQLTRQLQGNEEKLAVYERRSSGVNSVAQRTDEDLTRGQALEQEVAELRSALKVAEVDLVAAKSHVQQFQEISQANETALATMNATHDEYKASTEAELARQKAAYDALQERLQAIQQDFVQTTEKYGEVHRTLDTERVAWANDKKTLEDTIVDITTSEKNSESDRASRETEIRQQEQRAKAAEERYAHELMAHAEAIKLVEDLKRQLSQATSVSRDHRTARETAEAKLAASEASWKQQKDALDKEVSDLQTRCKDLANQNNLLHQHLESVSSQAARIRQAVDASSSLVSGEDSADQDTKLSELRSVVTYLRREKEIVDLQLELSKQETTRLKTQIEHLNQSLEKTRNELSEERERAVEAAASDAQHAELVDRINQLAIVRESNATLRADCEKYTRRCVELDAKLKQISVELDPAKESLRVAQAELEAKNEQIKHLEEESRKWRERNTQLLTKYDRIDPAEVQSLKDEIDQLTTQKAQLESAAAERTREADDLHAKVAQLESGNFKLKDIGKQNNERFKTQMGRLKAEVETLSKELAPLRDSLATLSSERDELKTKIQSGVSEPSKELELSQQLEALRTEKTALEKALVDERSARANVTSVHAIVQREKDQLLAEKESWSTTAAISASGSQTEQWPSEKAELIKARDDASAQAEAAVRQAQKADEDHKRALSVNDNLKAMIDSLQRSRASEHERAIAQQQAAVKTAVEELKREMVPSTSAEETASRHVLELEELRDRLTKQHQEELKAAIEKAAAAARQEALAQNAHATSGNQNQVIRGAIAAHEAKMREHLEEEIAAAVERGRMEQAAKVKLKDSQLIKTQTRMKELEFKIKEWQDAGMIPLPDAAPAPAAPPAATPAPAAASTSAHPPPAAASTSTHPPPKPATGPTAPTAASTNRTLPRRPSMPHPADGPSRGRGRGIPRASAGLNIRGAGRGGPPVSPTSPMDGVSIIGASKRAREDGEASSDDSLVKRLKPDAKPVQLRRDRVPPPS</sequence>
<feature type="coiled-coil region" evidence="4">
    <location>
        <begin position="1055"/>
        <end position="1089"/>
    </location>
</feature>
<comment type="subcellular location">
    <subcellularLocation>
        <location evidence="1">Nucleus</location>
    </subcellularLocation>
</comment>
<dbReference type="GO" id="GO:0006606">
    <property type="term" value="P:protein import into nucleus"/>
    <property type="evidence" value="ECO:0007669"/>
    <property type="project" value="InterPro"/>
</dbReference>
<keyword evidence="10" id="KW-1185">Reference proteome</keyword>
<dbReference type="RefSeq" id="XP_027613962.1">
    <property type="nucleotide sequence ID" value="XM_027758161.1"/>
</dbReference>
<organism evidence="9 10">
    <name type="scientific">Sparassis crispa</name>
    <dbReference type="NCBI Taxonomy" id="139825"/>
    <lineage>
        <taxon>Eukaryota</taxon>
        <taxon>Fungi</taxon>
        <taxon>Dikarya</taxon>
        <taxon>Basidiomycota</taxon>
        <taxon>Agaricomycotina</taxon>
        <taxon>Agaricomycetes</taxon>
        <taxon>Polyporales</taxon>
        <taxon>Sparassidaceae</taxon>
        <taxon>Sparassis</taxon>
    </lineage>
</organism>
<dbReference type="GO" id="GO:0006406">
    <property type="term" value="P:mRNA export from nucleus"/>
    <property type="evidence" value="ECO:0007669"/>
    <property type="project" value="TreeGrafter"/>
</dbReference>
<feature type="compositionally biased region" description="Low complexity" evidence="5">
    <location>
        <begin position="10"/>
        <end position="19"/>
    </location>
</feature>
<feature type="coiled-coil region" evidence="4">
    <location>
        <begin position="494"/>
        <end position="531"/>
    </location>
</feature>
<evidence type="ECO:0000313" key="10">
    <source>
        <dbReference type="Proteomes" id="UP000287166"/>
    </source>
</evidence>
<feature type="domain" description="NUA/TPR/MLP1-2-like" evidence="8">
    <location>
        <begin position="539"/>
        <end position="640"/>
    </location>
</feature>
<name>A0A401GLN7_9APHY</name>
<feature type="region of interest" description="Disordered" evidence="5">
    <location>
        <begin position="696"/>
        <end position="724"/>
    </location>
</feature>
<feature type="coiled-coil region" evidence="4">
    <location>
        <begin position="1602"/>
        <end position="1723"/>
    </location>
</feature>
<evidence type="ECO:0000256" key="5">
    <source>
        <dbReference type="SAM" id="MobiDB-lite"/>
    </source>
</evidence>
<feature type="coiled-coil region" evidence="4">
    <location>
        <begin position="883"/>
        <end position="1022"/>
    </location>
</feature>
<dbReference type="EMBL" id="BFAD01000005">
    <property type="protein sequence ID" value="GBE83049.1"/>
    <property type="molecule type" value="Genomic_DNA"/>
</dbReference>
<feature type="compositionally biased region" description="Basic and acidic residues" evidence="5">
    <location>
        <begin position="1178"/>
        <end position="1189"/>
    </location>
</feature>
<keyword evidence="2 4" id="KW-0175">Coiled coil</keyword>
<protein>
    <submittedName>
        <fullName evidence="9">Uncharacterized protein</fullName>
    </submittedName>
</protein>
<dbReference type="PANTHER" id="PTHR18898:SF2">
    <property type="entry name" value="NUCLEOPROTEIN TPR"/>
    <property type="match status" value="1"/>
</dbReference>
<gene>
    <name evidence="9" type="ORF">SCP_0500930</name>
</gene>
<accession>A0A401GLN7</accession>
<evidence type="ECO:0000256" key="2">
    <source>
        <dbReference type="ARBA" id="ARBA00023054"/>
    </source>
</evidence>
<dbReference type="Proteomes" id="UP000287166">
    <property type="component" value="Unassembled WGS sequence"/>
</dbReference>
<feature type="compositionally biased region" description="Pro residues" evidence="5">
    <location>
        <begin position="1808"/>
        <end position="1820"/>
    </location>
</feature>
<feature type="compositionally biased region" description="Low complexity" evidence="5">
    <location>
        <begin position="712"/>
        <end position="722"/>
    </location>
</feature>
<feature type="region of interest" description="Disordered" evidence="5">
    <location>
        <begin position="1173"/>
        <end position="1203"/>
    </location>
</feature>
<dbReference type="InterPro" id="IPR012929">
    <property type="entry name" value="Nucleoprot-TPR/MLP1-2_dom"/>
</dbReference>
<dbReference type="Gene3D" id="1.10.287.1490">
    <property type="match status" value="1"/>
</dbReference>
<feature type="region of interest" description="Disordered" evidence="5">
    <location>
        <begin position="1119"/>
        <end position="1145"/>
    </location>
</feature>
<dbReference type="PANTHER" id="PTHR18898">
    <property type="entry name" value="NUCLEOPROTEIN TPR-RELATED"/>
    <property type="match status" value="1"/>
</dbReference>
<dbReference type="FunCoup" id="A0A401GLN7">
    <property type="interactions" value="599"/>
</dbReference>
<feature type="domain" description="Nucleoprotein TPR/MLP1-2" evidence="6">
    <location>
        <begin position="1107"/>
        <end position="1234"/>
    </location>
</feature>